<gene>
    <name evidence="5" type="ORF">CH92_01365</name>
</gene>
<sequence>MKGALALLLISLGIGVSPAKAAETDGWQPVVLPQTEQRDIHSRHTGNDYRIFVSQPQQPPPPGGYPVLYVLDGNALFPILALQANALENRPDPALRTSVLVVGVGYPGDALYDVKKRARDYTPPPVKAGAAEEPDPRYGGAEAFLAFLQSELKPLIEARYQVDRQQQSLFGHSHGGLFALYTLINQPGAFQNYLAASPSLWWNDGQILRQSDRLLANASSLAPTRLWLTVGGAEEPPAGTTPASARERHQAERRMRSNLQALHEHLAPLDSHGLSRKLSINPDAGHGDNGTLTAARAVAFAAQPKAAD</sequence>
<evidence type="ECO:0000256" key="1">
    <source>
        <dbReference type="ARBA" id="ARBA00005622"/>
    </source>
</evidence>
<organism evidence="5 6">
    <name type="scientific">Stutzerimonas stutzeri</name>
    <name type="common">Pseudomonas stutzeri</name>
    <dbReference type="NCBI Taxonomy" id="316"/>
    <lineage>
        <taxon>Bacteria</taxon>
        <taxon>Pseudomonadati</taxon>
        <taxon>Pseudomonadota</taxon>
        <taxon>Gammaproteobacteria</taxon>
        <taxon>Pseudomonadales</taxon>
        <taxon>Pseudomonadaceae</taxon>
        <taxon>Stutzerimonas</taxon>
    </lineage>
</organism>
<evidence type="ECO:0000256" key="3">
    <source>
        <dbReference type="SAM" id="MobiDB-lite"/>
    </source>
</evidence>
<dbReference type="InterPro" id="IPR052558">
    <property type="entry name" value="Siderophore_Hydrolase_D"/>
</dbReference>
<dbReference type="Pfam" id="PF00756">
    <property type="entry name" value="Esterase"/>
    <property type="match status" value="1"/>
</dbReference>
<reference evidence="6" key="1">
    <citation type="journal article" date="2014" name="Genome Announc.">
        <title>Complete Genome Sequence of the Highly Transformable Pseudomonas stutzeri Strain 28a24.</title>
        <authorList>
            <person name="Smith B.A."/>
            <person name="Dougherty K.M."/>
            <person name="Baltrus D.A."/>
        </authorList>
    </citation>
    <scope>NUCLEOTIDE SEQUENCE [LARGE SCALE GENOMIC DNA]</scope>
    <source>
        <strain evidence="6">28a24</strain>
    </source>
</reference>
<keyword evidence="4" id="KW-0732">Signal</keyword>
<evidence type="ECO:0000313" key="5">
    <source>
        <dbReference type="EMBL" id="AHL73815.1"/>
    </source>
</evidence>
<keyword evidence="2 5" id="KW-0378">Hydrolase</keyword>
<dbReference type="InterPro" id="IPR000801">
    <property type="entry name" value="Esterase-like"/>
</dbReference>
<dbReference type="RefSeq" id="WP_025240003.1">
    <property type="nucleotide sequence ID" value="NZ_CP007441.1"/>
</dbReference>
<feature type="region of interest" description="Disordered" evidence="3">
    <location>
        <begin position="233"/>
        <end position="253"/>
    </location>
</feature>
<dbReference type="AlphaFoldDB" id="W8QTD3"/>
<dbReference type="PATRIC" id="fig|316.77.peg.276"/>
<dbReference type="PANTHER" id="PTHR40841">
    <property type="entry name" value="SIDEROPHORE TRIACETYLFUSARININE C ESTERASE"/>
    <property type="match status" value="1"/>
</dbReference>
<dbReference type="GO" id="GO:0016788">
    <property type="term" value="F:hydrolase activity, acting on ester bonds"/>
    <property type="evidence" value="ECO:0007669"/>
    <property type="project" value="TreeGrafter"/>
</dbReference>
<dbReference type="Gene3D" id="3.40.50.1820">
    <property type="entry name" value="alpha/beta hydrolase"/>
    <property type="match status" value="1"/>
</dbReference>
<feature type="signal peptide" evidence="4">
    <location>
        <begin position="1"/>
        <end position="21"/>
    </location>
</feature>
<name>W8QTD3_STUST</name>
<dbReference type="SUPFAM" id="SSF53474">
    <property type="entry name" value="alpha/beta-Hydrolases"/>
    <property type="match status" value="1"/>
</dbReference>
<protein>
    <submittedName>
        <fullName evidence="5">Alpha/beta hydrolase</fullName>
    </submittedName>
</protein>
<feature type="chain" id="PRO_5004914567" evidence="4">
    <location>
        <begin position="22"/>
        <end position="308"/>
    </location>
</feature>
<dbReference type="KEGG" id="pstt:CH92_01365"/>
<comment type="similarity">
    <text evidence="1">Belongs to the esterase D family.</text>
</comment>
<dbReference type="PANTHER" id="PTHR40841:SF2">
    <property type="entry name" value="SIDEROPHORE-DEGRADING ESTERASE (EUROFUNG)"/>
    <property type="match status" value="1"/>
</dbReference>
<evidence type="ECO:0000313" key="6">
    <source>
        <dbReference type="Proteomes" id="UP000019522"/>
    </source>
</evidence>
<dbReference type="Proteomes" id="UP000019522">
    <property type="component" value="Chromosome"/>
</dbReference>
<proteinExistence type="inferred from homology"/>
<dbReference type="OrthoDB" id="9784036at2"/>
<accession>W8QTD3</accession>
<evidence type="ECO:0000256" key="2">
    <source>
        <dbReference type="ARBA" id="ARBA00022801"/>
    </source>
</evidence>
<dbReference type="EMBL" id="CP007441">
    <property type="protein sequence ID" value="AHL73815.1"/>
    <property type="molecule type" value="Genomic_DNA"/>
</dbReference>
<reference evidence="5 6" key="2">
    <citation type="submission" date="2014-03" db="EMBL/GenBank/DDBJ databases">
        <authorList>
            <person name="Baltrus D."/>
            <person name="Dougherty K."/>
        </authorList>
    </citation>
    <scope>NUCLEOTIDE SEQUENCE</scope>
    <source>
        <strain evidence="5 6">28a24</strain>
    </source>
</reference>
<dbReference type="InterPro" id="IPR029058">
    <property type="entry name" value="AB_hydrolase_fold"/>
</dbReference>
<evidence type="ECO:0000256" key="4">
    <source>
        <dbReference type="SAM" id="SignalP"/>
    </source>
</evidence>